<dbReference type="GO" id="GO:0005886">
    <property type="term" value="C:plasma membrane"/>
    <property type="evidence" value="ECO:0007669"/>
    <property type="project" value="TreeGrafter"/>
</dbReference>
<reference evidence="7 8" key="1">
    <citation type="submission" date="2016-02" db="EMBL/GenBank/DDBJ databases">
        <authorList>
            <person name="Wen L."/>
            <person name="He K."/>
            <person name="Yang H."/>
        </authorList>
    </citation>
    <scope>NUCLEOTIDE SEQUENCE [LARGE SCALE GENOMIC DNA]</scope>
    <source>
        <strain evidence="7">Trichococcus palustris</strain>
    </source>
</reference>
<dbReference type="InterPro" id="IPR001182">
    <property type="entry name" value="FtsW/RodA"/>
</dbReference>
<dbReference type="Proteomes" id="UP000242754">
    <property type="component" value="Unassembled WGS sequence"/>
</dbReference>
<feature type="transmembrane region" description="Helical" evidence="6">
    <location>
        <begin position="294"/>
        <end position="312"/>
    </location>
</feature>
<dbReference type="PANTHER" id="PTHR30474">
    <property type="entry name" value="CELL CYCLE PROTEIN"/>
    <property type="match status" value="1"/>
</dbReference>
<dbReference type="GO" id="GO:0051301">
    <property type="term" value="P:cell division"/>
    <property type="evidence" value="ECO:0007669"/>
    <property type="project" value="InterPro"/>
</dbReference>
<evidence type="ECO:0000313" key="7">
    <source>
        <dbReference type="EMBL" id="CZQ95432.1"/>
    </source>
</evidence>
<keyword evidence="3" id="KW-0133">Cell shape</keyword>
<feature type="transmembrane region" description="Helical" evidence="6">
    <location>
        <begin position="198"/>
        <end position="218"/>
    </location>
</feature>
<keyword evidence="2 6" id="KW-0812">Transmembrane</keyword>
<organism evidence="7 8">
    <name type="scientific">Trichococcus palustris</name>
    <dbReference type="NCBI Taxonomy" id="140314"/>
    <lineage>
        <taxon>Bacteria</taxon>
        <taxon>Bacillati</taxon>
        <taxon>Bacillota</taxon>
        <taxon>Bacilli</taxon>
        <taxon>Lactobacillales</taxon>
        <taxon>Carnobacteriaceae</taxon>
        <taxon>Trichococcus</taxon>
    </lineage>
</organism>
<dbReference type="RefSeq" id="WP_087033454.1">
    <property type="nucleotide sequence ID" value="NZ_FJNE01000005.1"/>
</dbReference>
<dbReference type="GO" id="GO:0015648">
    <property type="term" value="F:lipid-linked peptidoglycan transporter activity"/>
    <property type="evidence" value="ECO:0007669"/>
    <property type="project" value="TreeGrafter"/>
</dbReference>
<keyword evidence="8" id="KW-1185">Reference proteome</keyword>
<keyword evidence="4 6" id="KW-1133">Transmembrane helix</keyword>
<comment type="subcellular location">
    <subcellularLocation>
        <location evidence="1">Membrane</location>
        <topology evidence="1">Multi-pass membrane protein</topology>
    </subcellularLocation>
</comment>
<dbReference type="Pfam" id="PF01098">
    <property type="entry name" value="FTSW_RODA_SPOVE"/>
    <property type="match status" value="1"/>
</dbReference>
<evidence type="ECO:0000256" key="4">
    <source>
        <dbReference type="ARBA" id="ARBA00022989"/>
    </source>
</evidence>
<dbReference type="GO" id="GO:0032153">
    <property type="term" value="C:cell division site"/>
    <property type="evidence" value="ECO:0007669"/>
    <property type="project" value="TreeGrafter"/>
</dbReference>
<feature type="transmembrane region" description="Helical" evidence="6">
    <location>
        <begin position="361"/>
        <end position="379"/>
    </location>
</feature>
<evidence type="ECO:0000256" key="5">
    <source>
        <dbReference type="ARBA" id="ARBA00023136"/>
    </source>
</evidence>
<feature type="transmembrane region" description="Helical" evidence="6">
    <location>
        <begin position="324"/>
        <end position="341"/>
    </location>
</feature>
<dbReference type="STRING" id="140314.SAMN04488076_11123"/>
<feature type="transmembrane region" description="Helical" evidence="6">
    <location>
        <begin position="50"/>
        <end position="68"/>
    </location>
</feature>
<dbReference type="InterPro" id="IPR018365">
    <property type="entry name" value="Cell_cycle_FtsW-rel_CS"/>
</dbReference>
<evidence type="ECO:0000313" key="8">
    <source>
        <dbReference type="Proteomes" id="UP000242754"/>
    </source>
</evidence>
<dbReference type="PROSITE" id="PS00428">
    <property type="entry name" value="FTSW_RODA_SPOVE"/>
    <property type="match status" value="1"/>
</dbReference>
<gene>
    <name evidence="7" type="ORF">Tpal_1891</name>
</gene>
<feature type="transmembrane region" description="Helical" evidence="6">
    <location>
        <begin position="161"/>
        <end position="186"/>
    </location>
</feature>
<feature type="transmembrane region" description="Helical" evidence="6">
    <location>
        <begin position="20"/>
        <end position="38"/>
    </location>
</feature>
<dbReference type="EMBL" id="FJNE01000005">
    <property type="protein sequence ID" value="CZQ95432.1"/>
    <property type="molecule type" value="Genomic_DNA"/>
</dbReference>
<evidence type="ECO:0000256" key="1">
    <source>
        <dbReference type="ARBA" id="ARBA00004141"/>
    </source>
</evidence>
<dbReference type="PANTHER" id="PTHR30474:SF1">
    <property type="entry name" value="PEPTIDOGLYCAN GLYCOSYLTRANSFERASE MRDB"/>
    <property type="match status" value="1"/>
</dbReference>
<dbReference type="GO" id="GO:0008360">
    <property type="term" value="P:regulation of cell shape"/>
    <property type="evidence" value="ECO:0007669"/>
    <property type="project" value="UniProtKB-KW"/>
</dbReference>
<accession>A0A143YR76</accession>
<proteinExistence type="predicted"/>
<protein>
    <submittedName>
        <fullName evidence="7">Cell cycle proteins ftsw / roda / spove signature</fullName>
    </submittedName>
</protein>
<feature type="transmembrane region" description="Helical" evidence="6">
    <location>
        <begin position="75"/>
        <end position="97"/>
    </location>
</feature>
<evidence type="ECO:0000256" key="2">
    <source>
        <dbReference type="ARBA" id="ARBA00022692"/>
    </source>
</evidence>
<evidence type="ECO:0000256" key="6">
    <source>
        <dbReference type="SAM" id="Phobius"/>
    </source>
</evidence>
<name>A0A143YR76_9LACT</name>
<dbReference type="AlphaFoldDB" id="A0A143YR76"/>
<sequence>MRNQQINQKADVSKIDYGIILSVFILAIISVVTIYSTSVLQTEGGGLQQTIMQIVWYGIGIIAAAIVMHFDSEQLWKVAPIAYGIGVFLLFLVLIFYDRNTYALQGAKSWFKFGAVTFQPSEVVKVSLIIMLARVITGHNIQIDDRTEKTDLRLLGKIGMWSLPMLLLIILQNDLGTTLVFLAIIVGMTFMSGVSWKIMLPVFGTITLLGGALIYLVVFNRDILLHFGFKNYQFARIDSWLNPFGDSTGDAYQLAQSMKAIGSGKLFGKGLGVSEVYVPVRVSDMIFSTIGENFGFIGGCFLIFIYFLLIYQMIRICFDTKNEFYAYMSTGVIMMILFHVLENIGMTIGLLPITGIPLPFISQGGSALLGNMLGIGLVMSMRYHFRSYMFSDEDEHFGM</sequence>
<evidence type="ECO:0000256" key="3">
    <source>
        <dbReference type="ARBA" id="ARBA00022960"/>
    </source>
</evidence>
<dbReference type="OrthoDB" id="9768187at2"/>
<keyword evidence="5 6" id="KW-0472">Membrane</keyword>